<organism evidence="2">
    <name type="scientific">marine metagenome</name>
    <dbReference type="NCBI Taxonomy" id="408172"/>
    <lineage>
        <taxon>unclassified sequences</taxon>
        <taxon>metagenomes</taxon>
        <taxon>ecological metagenomes</taxon>
    </lineage>
</organism>
<proteinExistence type="predicted"/>
<dbReference type="SUPFAM" id="SSF55931">
    <property type="entry name" value="Glutamine synthetase/guanido kinase"/>
    <property type="match status" value="1"/>
</dbReference>
<reference evidence="2" key="1">
    <citation type="submission" date="2018-05" db="EMBL/GenBank/DDBJ databases">
        <authorList>
            <person name="Lanie J.A."/>
            <person name="Ng W.-L."/>
            <person name="Kazmierczak K.M."/>
            <person name="Andrzejewski T.M."/>
            <person name="Davidsen T.M."/>
            <person name="Wayne K.J."/>
            <person name="Tettelin H."/>
            <person name="Glass J.I."/>
            <person name="Rusch D."/>
            <person name="Podicherti R."/>
            <person name="Tsui H.-C.T."/>
            <person name="Winkler M.E."/>
        </authorList>
    </citation>
    <scope>NUCLEOTIDE SEQUENCE</scope>
</reference>
<gene>
    <name evidence="2" type="ORF">METZ01_LOCUS72308</name>
</gene>
<sequence length="38" mass="4078">MASGLNGIRNKTETPPMFEGDVYSADDPPEVPNSLQEA</sequence>
<dbReference type="EMBL" id="UINC01005154">
    <property type="protein sequence ID" value="SVA19454.1"/>
    <property type="molecule type" value="Genomic_DNA"/>
</dbReference>
<evidence type="ECO:0000313" key="2">
    <source>
        <dbReference type="EMBL" id="SVA19454.1"/>
    </source>
</evidence>
<dbReference type="GO" id="GO:0003824">
    <property type="term" value="F:catalytic activity"/>
    <property type="evidence" value="ECO:0007669"/>
    <property type="project" value="InterPro"/>
</dbReference>
<dbReference type="AlphaFoldDB" id="A0A381TUG0"/>
<evidence type="ECO:0000256" key="1">
    <source>
        <dbReference type="SAM" id="MobiDB-lite"/>
    </source>
</evidence>
<accession>A0A381TUG0</accession>
<feature type="region of interest" description="Disordered" evidence="1">
    <location>
        <begin position="1"/>
        <end position="38"/>
    </location>
</feature>
<dbReference type="InterPro" id="IPR014746">
    <property type="entry name" value="Gln_synth/guanido_kin_cat_dom"/>
</dbReference>
<name>A0A381TUG0_9ZZZZ</name>
<protein>
    <submittedName>
        <fullName evidence="2">Uncharacterized protein</fullName>
    </submittedName>
</protein>